<comment type="caution">
    <text evidence="1">The sequence shown here is derived from an EMBL/GenBank/DDBJ whole genome shotgun (WGS) entry which is preliminary data.</text>
</comment>
<protein>
    <recommendedName>
        <fullName evidence="3">Fis family transcriptional regulator</fullName>
    </recommendedName>
</protein>
<evidence type="ECO:0000313" key="2">
    <source>
        <dbReference type="Proteomes" id="UP000253506"/>
    </source>
</evidence>
<name>A0A369A502_9GAMM</name>
<gene>
    <name evidence="1" type="ORF">DFP77_11226</name>
</gene>
<dbReference type="AlphaFoldDB" id="A0A369A502"/>
<accession>A0A369A502</accession>
<dbReference type="Proteomes" id="UP000253506">
    <property type="component" value="Unassembled WGS sequence"/>
</dbReference>
<proteinExistence type="predicted"/>
<reference evidence="1 2" key="1">
    <citation type="submission" date="2018-07" db="EMBL/GenBank/DDBJ databases">
        <title>Genomic Encyclopedia of Type Strains, Phase III (KMG-III): the genomes of soil and plant-associated and newly described type strains.</title>
        <authorList>
            <person name="Whitman W."/>
        </authorList>
    </citation>
    <scope>NUCLEOTIDE SEQUENCE [LARGE SCALE GENOMIC DNA]</scope>
    <source>
        <strain evidence="1 2">CECT 7731</strain>
    </source>
</reference>
<evidence type="ECO:0008006" key="3">
    <source>
        <dbReference type="Google" id="ProtNLM"/>
    </source>
</evidence>
<sequence length="142" mass="15934">MVESSREVTLPACSSLLCIFMKKSDKKIDNALRSALTNVCEAALGKVDGFVWLTHVVNYNAFPNSLKIICVFETDEALANAIGAKQDDFFYLLINRELSAVNIQLNKLRQQVGFDTEEACERSHGGKWNERLAKLQPSMKLH</sequence>
<dbReference type="EMBL" id="QPJQ01000012">
    <property type="protein sequence ID" value="RCX03488.1"/>
    <property type="molecule type" value="Genomic_DNA"/>
</dbReference>
<evidence type="ECO:0000313" key="1">
    <source>
        <dbReference type="EMBL" id="RCX03488.1"/>
    </source>
</evidence>
<organism evidence="1 2">
    <name type="scientific">Marinomonas foliarum</name>
    <dbReference type="NCBI Taxonomy" id="491950"/>
    <lineage>
        <taxon>Bacteria</taxon>
        <taxon>Pseudomonadati</taxon>
        <taxon>Pseudomonadota</taxon>
        <taxon>Gammaproteobacteria</taxon>
        <taxon>Oceanospirillales</taxon>
        <taxon>Oceanospirillaceae</taxon>
        <taxon>Marinomonas</taxon>
    </lineage>
</organism>